<dbReference type="SUPFAM" id="SSF52440">
    <property type="entry name" value="PreATP-grasp domain"/>
    <property type="match status" value="1"/>
</dbReference>
<dbReference type="GO" id="GO:0008360">
    <property type="term" value="P:regulation of cell shape"/>
    <property type="evidence" value="ECO:0007669"/>
    <property type="project" value="UniProtKB-KW"/>
</dbReference>
<dbReference type="FunFam" id="3.30.470.20:FF:000008">
    <property type="entry name" value="D-alanine--D-alanine ligase"/>
    <property type="match status" value="1"/>
</dbReference>
<comment type="caution">
    <text evidence="19">The sequence shown here is derived from an EMBL/GenBank/DDBJ whole genome shotgun (WGS) entry which is preliminary data.</text>
</comment>
<keyword evidence="9 16" id="KW-0460">Magnesium</keyword>
<dbReference type="PROSITE" id="PS00843">
    <property type="entry name" value="DALA_DALA_LIGASE_1"/>
    <property type="match status" value="1"/>
</dbReference>
<comment type="similarity">
    <text evidence="3 14">Belongs to the D-alanine--D-alanine ligase family.</text>
</comment>
<dbReference type="AlphaFoldDB" id="A0A0G0MPP7"/>
<dbReference type="NCBIfam" id="NF002528">
    <property type="entry name" value="PRK01966.1-4"/>
    <property type="match status" value="1"/>
</dbReference>
<dbReference type="InterPro" id="IPR000291">
    <property type="entry name" value="D-Ala_lig_Van_CS"/>
</dbReference>
<keyword evidence="13 14" id="KW-0961">Cell wall biogenesis/degradation</keyword>
<dbReference type="Gene3D" id="3.40.50.20">
    <property type="match status" value="2"/>
</dbReference>
<dbReference type="InterPro" id="IPR011761">
    <property type="entry name" value="ATP-grasp"/>
</dbReference>
<evidence type="ECO:0000256" key="13">
    <source>
        <dbReference type="ARBA" id="ARBA00023316"/>
    </source>
</evidence>
<dbReference type="PIRSF" id="PIRSF039102">
    <property type="entry name" value="Ddl/VanB"/>
    <property type="match status" value="1"/>
</dbReference>
<evidence type="ECO:0000313" key="20">
    <source>
        <dbReference type="Proteomes" id="UP000034181"/>
    </source>
</evidence>
<evidence type="ECO:0000256" key="16">
    <source>
        <dbReference type="PIRSR" id="PIRSR039102-3"/>
    </source>
</evidence>
<dbReference type="GO" id="GO:0005737">
    <property type="term" value="C:cytoplasm"/>
    <property type="evidence" value="ECO:0007669"/>
    <property type="project" value="UniProtKB-SubCell"/>
</dbReference>
<dbReference type="Pfam" id="PF07478">
    <property type="entry name" value="Dala_Dala_lig_C"/>
    <property type="match status" value="1"/>
</dbReference>
<dbReference type="EMBL" id="LBUZ01000008">
    <property type="protein sequence ID" value="KKQ75619.1"/>
    <property type="molecule type" value="Genomic_DNA"/>
</dbReference>
<evidence type="ECO:0000256" key="14">
    <source>
        <dbReference type="HAMAP-Rule" id="MF_00047"/>
    </source>
</evidence>
<evidence type="ECO:0000256" key="5">
    <source>
        <dbReference type="ARBA" id="ARBA00022598"/>
    </source>
</evidence>
<comment type="cofactor">
    <cofactor evidence="1">
        <name>Mn(2+)</name>
        <dbReference type="ChEBI" id="CHEBI:29035"/>
    </cofactor>
</comment>
<feature type="binding site" evidence="16">
    <location>
        <position position="260"/>
    </location>
    <ligand>
        <name>Mg(2+)</name>
        <dbReference type="ChEBI" id="CHEBI:18420"/>
        <label>1</label>
    </ligand>
</feature>
<dbReference type="InterPro" id="IPR013815">
    <property type="entry name" value="ATP_grasp_subdomain_1"/>
</dbReference>
<evidence type="ECO:0000259" key="18">
    <source>
        <dbReference type="PROSITE" id="PS50975"/>
    </source>
</evidence>
<dbReference type="EC" id="6.3.2.4" evidence="14"/>
<evidence type="ECO:0000256" key="15">
    <source>
        <dbReference type="PIRSR" id="PIRSR039102-1"/>
    </source>
</evidence>
<feature type="binding site" evidence="16">
    <location>
        <position position="273"/>
    </location>
    <ligand>
        <name>Mg(2+)</name>
        <dbReference type="ChEBI" id="CHEBI:18420"/>
        <label>2</label>
    </ligand>
</feature>
<evidence type="ECO:0000256" key="10">
    <source>
        <dbReference type="ARBA" id="ARBA00022960"/>
    </source>
</evidence>
<organism evidence="19 20">
    <name type="scientific">Candidatus Woesebacteria bacterium GW2011_GWB1_38_5b</name>
    <dbReference type="NCBI Taxonomy" id="1618569"/>
    <lineage>
        <taxon>Bacteria</taxon>
        <taxon>Candidatus Woeseibacteriota</taxon>
    </lineage>
</organism>
<comment type="catalytic activity">
    <reaction evidence="14">
        <text>2 D-alanine + ATP = D-alanyl-D-alanine + ADP + phosphate + H(+)</text>
        <dbReference type="Rhea" id="RHEA:11224"/>
        <dbReference type="ChEBI" id="CHEBI:15378"/>
        <dbReference type="ChEBI" id="CHEBI:30616"/>
        <dbReference type="ChEBI" id="CHEBI:43474"/>
        <dbReference type="ChEBI" id="CHEBI:57416"/>
        <dbReference type="ChEBI" id="CHEBI:57822"/>
        <dbReference type="ChEBI" id="CHEBI:456216"/>
        <dbReference type="EC" id="6.3.2.4"/>
    </reaction>
</comment>
<dbReference type="InterPro" id="IPR011095">
    <property type="entry name" value="Dala_Dala_lig_C"/>
</dbReference>
<feature type="active site" evidence="15">
    <location>
        <position position="150"/>
    </location>
</feature>
<keyword evidence="11 14" id="KW-0573">Peptidoglycan synthesis</keyword>
<evidence type="ECO:0000256" key="6">
    <source>
        <dbReference type="ARBA" id="ARBA00022723"/>
    </source>
</evidence>
<dbReference type="InterPro" id="IPR005905">
    <property type="entry name" value="D_ala_D_ala"/>
</dbReference>
<comment type="pathway">
    <text evidence="14">Cell wall biogenesis; peptidoglycan biosynthesis.</text>
</comment>
<keyword evidence="4 14" id="KW-0963">Cytoplasm</keyword>
<dbReference type="GO" id="GO:0009252">
    <property type="term" value="P:peptidoglycan biosynthetic process"/>
    <property type="evidence" value="ECO:0007669"/>
    <property type="project" value="UniProtKB-UniRule"/>
</dbReference>
<evidence type="ECO:0000256" key="9">
    <source>
        <dbReference type="ARBA" id="ARBA00022842"/>
    </source>
</evidence>
<evidence type="ECO:0000256" key="8">
    <source>
        <dbReference type="ARBA" id="ARBA00022840"/>
    </source>
</evidence>
<reference evidence="19 20" key="1">
    <citation type="journal article" date="2015" name="Nature">
        <title>rRNA introns, odd ribosomes, and small enigmatic genomes across a large radiation of phyla.</title>
        <authorList>
            <person name="Brown C.T."/>
            <person name="Hug L.A."/>
            <person name="Thomas B.C."/>
            <person name="Sharon I."/>
            <person name="Castelle C.J."/>
            <person name="Singh A."/>
            <person name="Wilkins M.J."/>
            <person name="Williams K.H."/>
            <person name="Banfield J.F."/>
        </authorList>
    </citation>
    <scope>NUCLEOTIDE SEQUENCE [LARGE SCALE GENOMIC DNA]</scope>
</reference>
<evidence type="ECO:0000256" key="17">
    <source>
        <dbReference type="PROSITE-ProRule" id="PRU00409"/>
    </source>
</evidence>
<gene>
    <name evidence="14" type="primary">ddl</name>
    <name evidence="19" type="ORF">US96_C0008G0005</name>
</gene>
<feature type="active site" evidence="15">
    <location>
        <position position="17"/>
    </location>
</feature>
<comment type="function">
    <text evidence="14">Cell wall formation.</text>
</comment>
<evidence type="ECO:0000256" key="12">
    <source>
        <dbReference type="ARBA" id="ARBA00023211"/>
    </source>
</evidence>
<protein>
    <recommendedName>
        <fullName evidence="14">D-alanine--D-alanine ligase</fullName>
        <ecNumber evidence="14">6.3.2.4</ecNumber>
    </recommendedName>
    <alternativeName>
        <fullName evidence="14">D-Ala-D-Ala ligase</fullName>
    </alternativeName>
    <alternativeName>
        <fullName evidence="14">D-alanylalanine synthetase</fullName>
    </alternativeName>
</protein>
<evidence type="ECO:0000313" key="19">
    <source>
        <dbReference type="EMBL" id="KKQ75619.1"/>
    </source>
</evidence>
<dbReference type="PROSITE" id="PS50975">
    <property type="entry name" value="ATP_GRASP"/>
    <property type="match status" value="1"/>
</dbReference>
<dbReference type="GO" id="GO:0008716">
    <property type="term" value="F:D-alanine-D-alanine ligase activity"/>
    <property type="evidence" value="ECO:0007669"/>
    <property type="project" value="UniProtKB-UniRule"/>
</dbReference>
<feature type="active site" evidence="15">
    <location>
        <position position="284"/>
    </location>
</feature>
<comment type="subcellular location">
    <subcellularLocation>
        <location evidence="2 14">Cytoplasm</location>
    </subcellularLocation>
</comment>
<evidence type="ECO:0000256" key="4">
    <source>
        <dbReference type="ARBA" id="ARBA00022490"/>
    </source>
</evidence>
<evidence type="ECO:0000256" key="1">
    <source>
        <dbReference type="ARBA" id="ARBA00001936"/>
    </source>
</evidence>
<proteinExistence type="inferred from homology"/>
<accession>A0A0G0MPP7</accession>
<feature type="binding site" evidence="16">
    <location>
        <position position="273"/>
    </location>
    <ligand>
        <name>Mg(2+)</name>
        <dbReference type="ChEBI" id="CHEBI:18420"/>
        <label>1</label>
    </ligand>
</feature>
<evidence type="ECO:0000256" key="11">
    <source>
        <dbReference type="ARBA" id="ARBA00022984"/>
    </source>
</evidence>
<evidence type="ECO:0000256" key="3">
    <source>
        <dbReference type="ARBA" id="ARBA00010871"/>
    </source>
</evidence>
<dbReference type="GO" id="GO:0046872">
    <property type="term" value="F:metal ion binding"/>
    <property type="evidence" value="ECO:0007669"/>
    <property type="project" value="UniProtKB-KW"/>
</dbReference>
<keyword evidence="8 17" id="KW-0067">ATP-binding</keyword>
<evidence type="ECO:0000256" key="7">
    <source>
        <dbReference type="ARBA" id="ARBA00022741"/>
    </source>
</evidence>
<evidence type="ECO:0000256" key="2">
    <source>
        <dbReference type="ARBA" id="ARBA00004496"/>
    </source>
</evidence>
<feature type="domain" description="ATP-grasp" evidence="18">
    <location>
        <begin position="107"/>
        <end position="306"/>
    </location>
</feature>
<dbReference type="InterPro" id="IPR011127">
    <property type="entry name" value="Dala_Dala_lig_N"/>
</dbReference>
<dbReference type="PANTHER" id="PTHR23132:SF23">
    <property type="entry name" value="D-ALANINE--D-ALANINE LIGASE B"/>
    <property type="match status" value="1"/>
</dbReference>
<comment type="cofactor">
    <cofactor evidence="16">
        <name>Mg(2+)</name>
        <dbReference type="ChEBI" id="CHEBI:18420"/>
    </cofactor>
    <cofactor evidence="16">
        <name>Mn(2+)</name>
        <dbReference type="ChEBI" id="CHEBI:29035"/>
    </cofactor>
    <text evidence="16">Binds 2 magnesium or manganese ions per subunit.</text>
</comment>
<dbReference type="Gene3D" id="3.30.1490.20">
    <property type="entry name" value="ATP-grasp fold, A domain"/>
    <property type="match status" value="1"/>
</dbReference>
<dbReference type="PROSITE" id="PS00844">
    <property type="entry name" value="DALA_DALA_LIGASE_2"/>
    <property type="match status" value="1"/>
</dbReference>
<dbReference type="HAMAP" id="MF_00047">
    <property type="entry name" value="Dala_Dala_lig"/>
    <property type="match status" value="1"/>
</dbReference>
<dbReference type="NCBIfam" id="NF002378">
    <property type="entry name" value="PRK01372.1"/>
    <property type="match status" value="1"/>
</dbReference>
<keyword evidence="10 14" id="KW-0133">Cell shape</keyword>
<keyword evidence="5 14" id="KW-0436">Ligase</keyword>
<feature type="binding site" evidence="16">
    <location>
        <position position="275"/>
    </location>
    <ligand>
        <name>Mg(2+)</name>
        <dbReference type="ChEBI" id="CHEBI:18420"/>
        <label>2</label>
    </ligand>
</feature>
<dbReference type="NCBIfam" id="TIGR01205">
    <property type="entry name" value="D_ala_D_alaTIGR"/>
    <property type="match status" value="1"/>
</dbReference>
<dbReference type="InterPro" id="IPR016185">
    <property type="entry name" value="PreATP-grasp_dom_sf"/>
</dbReference>
<dbReference type="Pfam" id="PF01820">
    <property type="entry name" value="Dala_Dala_lig_N"/>
    <property type="match status" value="2"/>
</dbReference>
<dbReference type="Proteomes" id="UP000034181">
    <property type="component" value="Unassembled WGS sequence"/>
</dbReference>
<sequence>MDNRKNIIVLMGGRSPEHEISLISGKEVVRNLDTKKYNVNTFVIKKDGKNWQKLLPKLHATDLVFIAMHGPYGEDGTVQGLLDLAGVKYTGSGVLTSSLTMDKNMTRQLLSVHSIPMPKSVAIAKNDKNVNFSQVLGKFPYFVKPNNQGSSVGMSIVRKKSELKKAITNAFKYSDTVLVDEYIKGKEITCAILGNKKPETLPLVEIIPKAEFFDYDSKYLRGGAQEIVPARISEKLTKQIQTLAIKIYKIMGCKGFARVDFILRNDTVPLFLEVNTIPGLTPMSLFPKAAKSAGILFPELVDKIISNALF</sequence>
<dbReference type="PANTHER" id="PTHR23132">
    <property type="entry name" value="D-ALANINE--D-ALANINE LIGASE"/>
    <property type="match status" value="1"/>
</dbReference>
<dbReference type="PATRIC" id="fig|1618569.3.peg.240"/>
<dbReference type="GO" id="GO:0071555">
    <property type="term" value="P:cell wall organization"/>
    <property type="evidence" value="ECO:0007669"/>
    <property type="project" value="UniProtKB-KW"/>
</dbReference>
<keyword evidence="12 16" id="KW-0464">Manganese</keyword>
<name>A0A0G0MPP7_9BACT</name>
<keyword evidence="6 16" id="KW-0479">Metal-binding</keyword>
<dbReference type="Gene3D" id="3.30.470.20">
    <property type="entry name" value="ATP-grasp fold, B domain"/>
    <property type="match status" value="1"/>
</dbReference>
<dbReference type="SUPFAM" id="SSF56059">
    <property type="entry name" value="Glutathione synthetase ATP-binding domain-like"/>
    <property type="match status" value="1"/>
</dbReference>
<dbReference type="UniPathway" id="UPA00219"/>
<keyword evidence="7 17" id="KW-0547">Nucleotide-binding</keyword>
<dbReference type="GO" id="GO:0005524">
    <property type="term" value="F:ATP binding"/>
    <property type="evidence" value="ECO:0007669"/>
    <property type="project" value="UniProtKB-UniRule"/>
</dbReference>